<dbReference type="EMBL" id="QYCY01000004">
    <property type="protein sequence ID" value="RLV72426.1"/>
    <property type="molecule type" value="Genomic_DNA"/>
</dbReference>
<keyword evidence="2" id="KW-0560">Oxidoreductase</keyword>
<gene>
    <name evidence="2" type="ORF">D3C57_147905</name>
</gene>
<dbReference type="SUPFAM" id="SSF51658">
    <property type="entry name" value="Xylose isomerase-like"/>
    <property type="match status" value="1"/>
</dbReference>
<comment type="caution">
    <text evidence="2">The sequence shown here is derived from an EMBL/GenBank/DDBJ whole genome shotgun (WGS) entry which is preliminary data.</text>
</comment>
<dbReference type="eggNOG" id="COG1082">
    <property type="taxonomic scope" value="Bacteria"/>
</dbReference>
<evidence type="ECO:0000313" key="3">
    <source>
        <dbReference type="Proteomes" id="UP000281594"/>
    </source>
</evidence>
<dbReference type="GO" id="GO:0051213">
    <property type="term" value="F:dioxygenase activity"/>
    <property type="evidence" value="ECO:0007669"/>
    <property type="project" value="UniProtKB-KW"/>
</dbReference>
<evidence type="ECO:0000259" key="1">
    <source>
        <dbReference type="Pfam" id="PF01261"/>
    </source>
</evidence>
<dbReference type="Proteomes" id="UP000281594">
    <property type="component" value="Unassembled WGS sequence"/>
</dbReference>
<protein>
    <submittedName>
        <fullName evidence="2">Aromatic ring-opening dioxygenase LigA</fullName>
    </submittedName>
</protein>
<dbReference type="HOGENOM" id="CLU_1053449_0_0_11"/>
<name>A0A0A0NTU3_STRRN</name>
<dbReference type="InterPro" id="IPR036237">
    <property type="entry name" value="Xyl_isomerase-like_sf"/>
</dbReference>
<dbReference type="KEGG" id="src:M271_46905"/>
<organism evidence="2 3">
    <name type="scientific">Streptomyces rapamycinicus (strain ATCC 29253 / DSM 41530 / NRRL 5491 / AYB-994)</name>
    <name type="common">Streptomyces hygroscopicus (strain ATCC 29253)</name>
    <dbReference type="NCBI Taxonomy" id="1343740"/>
    <lineage>
        <taxon>Bacteria</taxon>
        <taxon>Bacillati</taxon>
        <taxon>Actinomycetota</taxon>
        <taxon>Actinomycetes</taxon>
        <taxon>Kitasatosporales</taxon>
        <taxon>Streptomycetaceae</taxon>
        <taxon>Streptomyces</taxon>
        <taxon>Streptomyces violaceusniger group</taxon>
    </lineage>
</organism>
<reference evidence="2 3" key="1">
    <citation type="journal article" date="2018" name="J. Biol. Chem.">
        <title>Discovery of the actinoplanic acid pathway in Streptomyces rapamycinicus reveals a genetically conserved synergism with rapamycin.</title>
        <authorList>
            <person name="Mrak P."/>
            <person name="Krastel P."/>
            <person name="Pivk Lukancic P."/>
            <person name="Tao J."/>
            <person name="Pistorius D."/>
            <person name="Moore C.M."/>
        </authorList>
    </citation>
    <scope>NUCLEOTIDE SEQUENCE [LARGE SCALE GENOMIC DNA]</scope>
    <source>
        <strain evidence="2 3">NRRL 5491</strain>
    </source>
</reference>
<dbReference type="RefSeq" id="WP_020874224.1">
    <property type="nucleotide sequence ID" value="NC_022785.1"/>
</dbReference>
<feature type="domain" description="Xylose isomerase-like TIM barrel" evidence="1">
    <location>
        <begin position="23"/>
        <end position="240"/>
    </location>
</feature>
<dbReference type="Gene3D" id="3.20.20.150">
    <property type="entry name" value="Divalent-metal-dependent TIM barrel enzymes"/>
    <property type="match status" value="1"/>
</dbReference>
<accession>A0A0A0NTU3</accession>
<evidence type="ECO:0000313" key="2">
    <source>
        <dbReference type="EMBL" id="RLV72426.1"/>
    </source>
</evidence>
<dbReference type="STRING" id="1343740.M271_46905"/>
<proteinExistence type="predicted"/>
<dbReference type="InterPro" id="IPR013022">
    <property type="entry name" value="Xyl_isomerase-like_TIM-brl"/>
</dbReference>
<keyword evidence="2" id="KW-0223">Dioxygenase</keyword>
<dbReference type="PANTHER" id="PTHR12110">
    <property type="entry name" value="HYDROXYPYRUVATE ISOMERASE"/>
    <property type="match status" value="1"/>
</dbReference>
<dbReference type="AlphaFoldDB" id="A0A0A0NTU3"/>
<sequence length="264" mass="27914">MTFLWSVFTKPWSTLPGDTLGRLVSGLGFTGVEVPVRDTAYVTPGEAGRLLPEFTARLRAEGVEVISVASDLREPVFAACREAGVPMIRVMAELGPDGYAASVRRARRRLEDAAPLAEGYGVQVGVQPHHGRYVSSALGVLDLLDGLPVQHFRVIWDAAHDALAGDDPRVTLPLVAERLGIVNLKNAIQVRTEPAGEAVGGHWKPWFVPGPEGLADWSAALGRLAELGFTGPVCLSGQYSDPGVPVEKRLVADLAAARGAAGAA</sequence>
<dbReference type="InterPro" id="IPR050312">
    <property type="entry name" value="IolE/XylAMocC-like"/>
</dbReference>
<dbReference type="Pfam" id="PF01261">
    <property type="entry name" value="AP_endonuc_2"/>
    <property type="match status" value="1"/>
</dbReference>